<keyword evidence="12" id="KW-0902">Two-component regulatory system</keyword>
<keyword evidence="11 14" id="KW-1133">Transmembrane helix</keyword>
<proteinExistence type="predicted"/>
<dbReference type="PROSITE" id="PS50885">
    <property type="entry name" value="HAMP"/>
    <property type="match status" value="1"/>
</dbReference>
<dbReference type="Proteomes" id="UP000198972">
    <property type="component" value="Unassembled WGS sequence"/>
</dbReference>
<evidence type="ECO:0000256" key="11">
    <source>
        <dbReference type="ARBA" id="ARBA00022989"/>
    </source>
</evidence>
<dbReference type="Gene3D" id="3.30.565.10">
    <property type="entry name" value="Histidine kinase-like ATPase, C-terminal domain"/>
    <property type="match status" value="1"/>
</dbReference>
<dbReference type="EMBL" id="FNBG01000011">
    <property type="protein sequence ID" value="SDF47057.1"/>
    <property type="molecule type" value="Genomic_DNA"/>
</dbReference>
<dbReference type="InterPro" id="IPR005467">
    <property type="entry name" value="His_kinase_dom"/>
</dbReference>
<dbReference type="SUPFAM" id="SSF55874">
    <property type="entry name" value="ATPase domain of HSP90 chaperone/DNA topoisomerase II/histidine kinase"/>
    <property type="match status" value="1"/>
</dbReference>
<dbReference type="SMART" id="SM00387">
    <property type="entry name" value="HATPase_c"/>
    <property type="match status" value="1"/>
</dbReference>
<comment type="catalytic activity">
    <reaction evidence="1">
        <text>ATP + protein L-histidine = ADP + protein N-phospho-L-histidine.</text>
        <dbReference type="EC" id="2.7.13.3"/>
    </reaction>
</comment>
<dbReference type="InterPro" id="IPR036890">
    <property type="entry name" value="HATPase_C_sf"/>
</dbReference>
<protein>
    <recommendedName>
        <fullName evidence="3">histidine kinase</fullName>
        <ecNumber evidence="3">2.7.13.3</ecNumber>
    </recommendedName>
</protein>
<evidence type="ECO:0000313" key="17">
    <source>
        <dbReference type="EMBL" id="SDF47057.1"/>
    </source>
</evidence>
<keyword evidence="6" id="KW-0808">Transferase</keyword>
<dbReference type="InterPro" id="IPR050398">
    <property type="entry name" value="HssS/ArlS-like"/>
</dbReference>
<evidence type="ECO:0000256" key="1">
    <source>
        <dbReference type="ARBA" id="ARBA00000085"/>
    </source>
</evidence>
<dbReference type="GO" id="GO:0000155">
    <property type="term" value="F:phosphorelay sensor kinase activity"/>
    <property type="evidence" value="ECO:0007669"/>
    <property type="project" value="InterPro"/>
</dbReference>
<evidence type="ECO:0000256" key="14">
    <source>
        <dbReference type="SAM" id="Phobius"/>
    </source>
</evidence>
<dbReference type="EC" id="2.7.13.3" evidence="3"/>
<name>A0A1G7LC12_9BACL</name>
<evidence type="ECO:0000256" key="4">
    <source>
        <dbReference type="ARBA" id="ARBA00022475"/>
    </source>
</evidence>
<dbReference type="GO" id="GO:0005886">
    <property type="term" value="C:plasma membrane"/>
    <property type="evidence" value="ECO:0007669"/>
    <property type="project" value="UniProtKB-SubCell"/>
</dbReference>
<evidence type="ECO:0000313" key="18">
    <source>
        <dbReference type="Proteomes" id="UP000198972"/>
    </source>
</evidence>
<evidence type="ECO:0000259" key="16">
    <source>
        <dbReference type="PROSITE" id="PS50885"/>
    </source>
</evidence>
<keyword evidence="8" id="KW-0547">Nucleotide-binding</keyword>
<gene>
    <name evidence="17" type="ORF">SAMN04488542_11174</name>
</gene>
<dbReference type="PROSITE" id="PS50109">
    <property type="entry name" value="HIS_KIN"/>
    <property type="match status" value="1"/>
</dbReference>
<keyword evidence="18" id="KW-1185">Reference proteome</keyword>
<sequence>MERIRQMSLKKAFFSLTLPFLLIAFFLSALSVWGIGELMGTYGTSIRIEDGTGVTVAPALEPAVPPSWYRVLSLLQLLFPTLFVLTAILAADLLFYRLKLKRPLAILQSGAERIMRHDLDFTMPSGSKDELGQLCDAFEAMRQELANNNKKLWRQMEQRKRLNAAFSHNLRNPVTVVKGSAKMLKKGLSTGALSSHQAQDAISLIEEYAGRIESYVEAMSSVQRLEQLSCAPRLTDWGEVAKEMKESIRLLTQDAGYIVESRFEHHRQSVWIDKSYLFNVAENLIANAGRYAKKRIEVEATVWQDELIFSVRDDGGGYSQAILDKGAQPFLRGEGGAEPSVHFGMGLYVCKLLCEKHGGSLTLWNEEAGAFAEARFRISKP</sequence>
<dbReference type="STRING" id="670482.SAMN04488542_11174"/>
<feature type="domain" description="Histidine kinase" evidence="15">
    <location>
        <begin position="165"/>
        <end position="381"/>
    </location>
</feature>
<evidence type="ECO:0000256" key="9">
    <source>
        <dbReference type="ARBA" id="ARBA00022777"/>
    </source>
</evidence>
<dbReference type="InterPro" id="IPR003594">
    <property type="entry name" value="HATPase_dom"/>
</dbReference>
<dbReference type="Pfam" id="PF00672">
    <property type="entry name" value="HAMP"/>
    <property type="match status" value="1"/>
</dbReference>
<dbReference type="InterPro" id="IPR036097">
    <property type="entry name" value="HisK_dim/P_sf"/>
</dbReference>
<evidence type="ECO:0000256" key="6">
    <source>
        <dbReference type="ARBA" id="ARBA00022679"/>
    </source>
</evidence>
<dbReference type="InterPro" id="IPR003661">
    <property type="entry name" value="HisK_dim/P_dom"/>
</dbReference>
<dbReference type="Pfam" id="PF00512">
    <property type="entry name" value="HisKA"/>
    <property type="match status" value="1"/>
</dbReference>
<keyword evidence="4" id="KW-1003">Cell membrane</keyword>
<dbReference type="CDD" id="cd00082">
    <property type="entry name" value="HisKA"/>
    <property type="match status" value="1"/>
</dbReference>
<dbReference type="PANTHER" id="PTHR45528:SF1">
    <property type="entry name" value="SENSOR HISTIDINE KINASE CPXA"/>
    <property type="match status" value="1"/>
</dbReference>
<dbReference type="CDD" id="cd06225">
    <property type="entry name" value="HAMP"/>
    <property type="match status" value="1"/>
</dbReference>
<dbReference type="RefSeq" id="WP_091229913.1">
    <property type="nucleotide sequence ID" value="NZ_FNBG01000011.1"/>
</dbReference>
<accession>A0A1G7LC12</accession>
<evidence type="ECO:0000256" key="2">
    <source>
        <dbReference type="ARBA" id="ARBA00004651"/>
    </source>
</evidence>
<dbReference type="SUPFAM" id="SSF47384">
    <property type="entry name" value="Homodimeric domain of signal transducing histidine kinase"/>
    <property type="match status" value="1"/>
</dbReference>
<feature type="transmembrane region" description="Helical" evidence="14">
    <location>
        <begin position="74"/>
        <end position="96"/>
    </location>
</feature>
<evidence type="ECO:0000256" key="3">
    <source>
        <dbReference type="ARBA" id="ARBA00012438"/>
    </source>
</evidence>
<evidence type="ECO:0000256" key="10">
    <source>
        <dbReference type="ARBA" id="ARBA00022840"/>
    </source>
</evidence>
<evidence type="ECO:0000256" key="7">
    <source>
        <dbReference type="ARBA" id="ARBA00022692"/>
    </source>
</evidence>
<keyword evidence="13 14" id="KW-0472">Membrane</keyword>
<dbReference type="Gene3D" id="1.10.287.130">
    <property type="match status" value="1"/>
</dbReference>
<organism evidence="17 18">
    <name type="scientific">Fontibacillus panacisegetis</name>
    <dbReference type="NCBI Taxonomy" id="670482"/>
    <lineage>
        <taxon>Bacteria</taxon>
        <taxon>Bacillati</taxon>
        <taxon>Bacillota</taxon>
        <taxon>Bacilli</taxon>
        <taxon>Bacillales</taxon>
        <taxon>Paenibacillaceae</taxon>
        <taxon>Fontibacillus</taxon>
    </lineage>
</organism>
<dbReference type="PANTHER" id="PTHR45528">
    <property type="entry name" value="SENSOR HISTIDINE KINASE CPXA"/>
    <property type="match status" value="1"/>
</dbReference>
<evidence type="ECO:0000256" key="13">
    <source>
        <dbReference type="ARBA" id="ARBA00023136"/>
    </source>
</evidence>
<comment type="subcellular location">
    <subcellularLocation>
        <location evidence="2">Cell membrane</location>
        <topology evidence="2">Multi-pass membrane protein</topology>
    </subcellularLocation>
</comment>
<dbReference type="SMART" id="SM00304">
    <property type="entry name" value="HAMP"/>
    <property type="match status" value="1"/>
</dbReference>
<keyword evidence="10" id="KW-0067">ATP-binding</keyword>
<evidence type="ECO:0000256" key="12">
    <source>
        <dbReference type="ARBA" id="ARBA00023012"/>
    </source>
</evidence>
<dbReference type="SMART" id="SM00388">
    <property type="entry name" value="HisKA"/>
    <property type="match status" value="1"/>
</dbReference>
<feature type="domain" description="HAMP" evidence="16">
    <location>
        <begin position="98"/>
        <end position="150"/>
    </location>
</feature>
<dbReference type="AlphaFoldDB" id="A0A1G7LC12"/>
<evidence type="ECO:0000256" key="8">
    <source>
        <dbReference type="ARBA" id="ARBA00022741"/>
    </source>
</evidence>
<dbReference type="InterPro" id="IPR003660">
    <property type="entry name" value="HAMP_dom"/>
</dbReference>
<dbReference type="Gene3D" id="6.10.340.10">
    <property type="match status" value="1"/>
</dbReference>
<keyword evidence="7 14" id="KW-0812">Transmembrane</keyword>
<reference evidence="17 18" key="1">
    <citation type="submission" date="2016-10" db="EMBL/GenBank/DDBJ databases">
        <authorList>
            <person name="de Groot N.N."/>
        </authorList>
    </citation>
    <scope>NUCLEOTIDE SEQUENCE [LARGE SCALE GENOMIC DNA]</scope>
    <source>
        <strain evidence="17 18">DSM 28129</strain>
    </source>
</reference>
<dbReference type="OrthoDB" id="84942at2"/>
<keyword evidence="9 17" id="KW-0418">Kinase</keyword>
<keyword evidence="5" id="KW-0597">Phosphoprotein</keyword>
<evidence type="ECO:0000256" key="5">
    <source>
        <dbReference type="ARBA" id="ARBA00022553"/>
    </source>
</evidence>
<dbReference type="SUPFAM" id="SSF158472">
    <property type="entry name" value="HAMP domain-like"/>
    <property type="match status" value="1"/>
</dbReference>
<dbReference type="Pfam" id="PF02518">
    <property type="entry name" value="HATPase_c"/>
    <property type="match status" value="1"/>
</dbReference>
<evidence type="ECO:0000259" key="15">
    <source>
        <dbReference type="PROSITE" id="PS50109"/>
    </source>
</evidence>
<dbReference type="GO" id="GO:0005524">
    <property type="term" value="F:ATP binding"/>
    <property type="evidence" value="ECO:0007669"/>
    <property type="project" value="UniProtKB-KW"/>
</dbReference>
<feature type="transmembrane region" description="Helical" evidence="14">
    <location>
        <begin position="12"/>
        <end position="35"/>
    </location>
</feature>